<dbReference type="KEGG" id="mbas:ALGA_0215"/>
<reference evidence="5 6" key="1">
    <citation type="journal article" date="2018" name="Mar. Genomics">
        <title>Complete genome sequence of Marinifilaceae bacterium strain SPP2, isolated from the Antarctic marine sediment.</title>
        <authorList>
            <person name="Watanabe M."/>
            <person name="Kojima H."/>
            <person name="Fukui M."/>
        </authorList>
    </citation>
    <scope>NUCLEOTIDE SEQUENCE [LARGE SCALE GENOMIC DNA]</scope>
    <source>
        <strain evidence="5 6">SPP2</strain>
    </source>
</reference>
<accession>A0A1Y1CE68</accession>
<reference evidence="6" key="2">
    <citation type="journal article" date="2020" name="Antonie Van Leeuwenhoek">
        <title>Labilibaculum antarcticum sp. nov., a novel facultative anaerobic, psychrotorelant bacterium isolated from marine sediment of Antarctica.</title>
        <authorList>
            <person name="Watanabe M."/>
            <person name="Kojima H."/>
            <person name="Fukui M."/>
        </authorList>
    </citation>
    <scope>NUCLEOTIDE SEQUENCE [LARGE SCALE GENOMIC DNA]</scope>
    <source>
        <strain evidence="6">SPP2</strain>
    </source>
</reference>
<dbReference type="RefSeq" id="WP_096427543.1">
    <property type="nucleotide sequence ID" value="NZ_AP018042.1"/>
</dbReference>
<evidence type="ECO:0000256" key="2">
    <source>
        <dbReference type="ARBA" id="ARBA00022676"/>
    </source>
</evidence>
<dbReference type="SUPFAM" id="SSF53448">
    <property type="entry name" value="Nucleotide-diphospho-sugar transferases"/>
    <property type="match status" value="1"/>
</dbReference>
<protein>
    <submittedName>
        <fullName evidence="5">Glycosyl transferase family 2</fullName>
    </submittedName>
</protein>
<evidence type="ECO:0000256" key="3">
    <source>
        <dbReference type="ARBA" id="ARBA00022679"/>
    </source>
</evidence>
<name>A0A1Y1CE68_9BACT</name>
<dbReference type="CDD" id="cd06423">
    <property type="entry name" value="CESA_like"/>
    <property type="match status" value="1"/>
</dbReference>
<keyword evidence="4" id="KW-0472">Membrane</keyword>
<feature type="transmembrane region" description="Helical" evidence="4">
    <location>
        <begin position="391"/>
        <end position="411"/>
    </location>
</feature>
<dbReference type="Pfam" id="PF13641">
    <property type="entry name" value="Glyco_tranf_2_3"/>
    <property type="match status" value="1"/>
</dbReference>
<feature type="transmembrane region" description="Helical" evidence="4">
    <location>
        <begin position="18"/>
        <end position="44"/>
    </location>
</feature>
<organism evidence="5 6">
    <name type="scientific">Labilibaculum antarcticum</name>
    <dbReference type="NCBI Taxonomy" id="1717717"/>
    <lineage>
        <taxon>Bacteria</taxon>
        <taxon>Pseudomonadati</taxon>
        <taxon>Bacteroidota</taxon>
        <taxon>Bacteroidia</taxon>
        <taxon>Marinilabiliales</taxon>
        <taxon>Marinifilaceae</taxon>
        <taxon>Labilibaculum</taxon>
    </lineage>
</organism>
<keyword evidence="3 5" id="KW-0808">Transferase</keyword>
<gene>
    <name evidence="5" type="ORF">ALGA_0215</name>
</gene>
<dbReference type="PANTHER" id="PTHR43630:SF1">
    <property type="entry name" value="POLY-BETA-1,6-N-ACETYL-D-GLUCOSAMINE SYNTHASE"/>
    <property type="match status" value="1"/>
</dbReference>
<evidence type="ECO:0000313" key="5">
    <source>
        <dbReference type="EMBL" id="BAX78610.1"/>
    </source>
</evidence>
<sequence>MNYDEFIRFISYFLDRIFISYAFLLIFSYTVLSIISGISLNYYLKKNSFVDYNVILDSPLAPSVSVLVPAFNESKNIVDNVESIYTIHYNNFEVIVINDGSTDSTFEDLQKAFKLEKVDFAVNMEIPAKEVRGIYKSMLSTYSNLVVVDKENGGKADALNAGINVSKNALFMAIDADSILEPDAVLKLVKPFLERTDRRVIAAGGVVRIANSCMVKNGRITDVKVPKNILARMQVLEYTRSFLMGRMAWAQLDGLIIISGAMGMFDRDVVVQSGGYAHSIGEDMELVVRIRRYMSENREKYKIEYVPDPLCWTEAPVDVRVFGRQRSRWTRGTIETLTDHSKIFLSPQYGAMGLLGYPYWFLFEWLAPLVEVLGIIYMIILFFTDNLSLNFILITSLFVYTFAVFFSTWAILYEELTFHRYERKMDVFRLWVAALLEPFILHPISLFYAVKGNIEYLMGNRSWGKMERKGFLHQKDKTKTQIKKIKSKS</sequence>
<dbReference type="Gene3D" id="3.90.550.10">
    <property type="entry name" value="Spore Coat Polysaccharide Biosynthesis Protein SpsA, Chain A"/>
    <property type="match status" value="1"/>
</dbReference>
<dbReference type="OrthoDB" id="9766299at2"/>
<evidence type="ECO:0000256" key="1">
    <source>
        <dbReference type="ARBA" id="ARBA00006739"/>
    </source>
</evidence>
<feature type="transmembrane region" description="Helical" evidence="4">
    <location>
        <begin position="359"/>
        <end position="384"/>
    </location>
</feature>
<dbReference type="Proteomes" id="UP000218267">
    <property type="component" value="Chromosome"/>
</dbReference>
<dbReference type="GO" id="GO:0016757">
    <property type="term" value="F:glycosyltransferase activity"/>
    <property type="evidence" value="ECO:0007669"/>
    <property type="project" value="UniProtKB-KW"/>
</dbReference>
<dbReference type="InterPro" id="IPR029044">
    <property type="entry name" value="Nucleotide-diphossugar_trans"/>
</dbReference>
<keyword evidence="6" id="KW-1185">Reference proteome</keyword>
<evidence type="ECO:0000256" key="4">
    <source>
        <dbReference type="SAM" id="Phobius"/>
    </source>
</evidence>
<evidence type="ECO:0000313" key="6">
    <source>
        <dbReference type="Proteomes" id="UP000218267"/>
    </source>
</evidence>
<dbReference type="EMBL" id="AP018042">
    <property type="protein sequence ID" value="BAX78610.1"/>
    <property type="molecule type" value="Genomic_DNA"/>
</dbReference>
<keyword evidence="4" id="KW-1133">Transmembrane helix</keyword>
<proteinExistence type="inferred from homology"/>
<feature type="transmembrane region" description="Helical" evidence="4">
    <location>
        <begin position="431"/>
        <end position="450"/>
    </location>
</feature>
<dbReference type="AlphaFoldDB" id="A0A1Y1CE68"/>
<comment type="similarity">
    <text evidence="1">Belongs to the glycosyltransferase 2 family.</text>
</comment>
<dbReference type="PANTHER" id="PTHR43630">
    <property type="entry name" value="POLY-BETA-1,6-N-ACETYL-D-GLUCOSAMINE SYNTHASE"/>
    <property type="match status" value="1"/>
</dbReference>
<keyword evidence="2" id="KW-0328">Glycosyltransferase</keyword>
<keyword evidence="4" id="KW-0812">Transmembrane</keyword>